<reference evidence="1 2" key="1">
    <citation type="journal article" date="2013" name="Genome Announc.">
        <title>The Draft Genome Sequence of Sphingomonas paucimobilis Strain HER1398 (Proteobacteria), Host to the Giant PAU Phage, Indicates That It Is a Member of the Genus Sphingobacterium (Bacteroidetes).</title>
        <authorList>
            <person name="White R.A.III."/>
            <person name="Suttle C.A."/>
        </authorList>
    </citation>
    <scope>NUCLEOTIDE SEQUENCE [LARGE SCALE GENOMIC DNA]</scope>
    <source>
        <strain evidence="1 2">HER1398</strain>
    </source>
</reference>
<keyword evidence="2" id="KW-1185">Reference proteome</keyword>
<dbReference type="AlphaFoldDB" id="U2JEB4"/>
<dbReference type="OrthoDB" id="713105at2"/>
<sequence>MIENSTTIYEEAYESELKESITETDAAFEANIKLGIQSLAKEPTQNVIDSILSYSKSLVSK</sequence>
<dbReference type="EMBL" id="ATDL01000004">
    <property type="protein sequence ID" value="ERJ61013.1"/>
    <property type="molecule type" value="Genomic_DNA"/>
</dbReference>
<comment type="caution">
    <text evidence="1">The sequence shown here is derived from an EMBL/GenBank/DDBJ whole genome shotgun (WGS) entry which is preliminary data.</text>
</comment>
<gene>
    <name evidence="1" type="ORF">M472_19860</name>
</gene>
<evidence type="ECO:0000313" key="1">
    <source>
        <dbReference type="EMBL" id="ERJ61013.1"/>
    </source>
</evidence>
<dbReference type="STRING" id="1346330.M472_19860"/>
<protein>
    <submittedName>
        <fullName evidence="1">Uncharacterized protein</fullName>
    </submittedName>
</protein>
<proteinExistence type="predicted"/>
<organism evidence="1 2">
    <name type="scientific">Sphingobacterium paucimobilis HER1398</name>
    <dbReference type="NCBI Taxonomy" id="1346330"/>
    <lineage>
        <taxon>Bacteria</taxon>
        <taxon>Pseudomonadati</taxon>
        <taxon>Bacteroidota</taxon>
        <taxon>Sphingobacteriia</taxon>
        <taxon>Sphingobacteriales</taxon>
        <taxon>Sphingobacteriaceae</taxon>
        <taxon>Sphingobacterium</taxon>
    </lineage>
</organism>
<dbReference type="RefSeq" id="WP_021069114.1">
    <property type="nucleotide sequence ID" value="NZ_ATDL01000004.1"/>
</dbReference>
<dbReference type="PATRIC" id="fig|1346330.5.peg.933"/>
<dbReference type="Proteomes" id="UP000016584">
    <property type="component" value="Unassembled WGS sequence"/>
</dbReference>
<evidence type="ECO:0000313" key="2">
    <source>
        <dbReference type="Proteomes" id="UP000016584"/>
    </source>
</evidence>
<name>U2JEB4_9SPHI</name>
<accession>U2JEB4</accession>